<evidence type="ECO:0000256" key="3">
    <source>
        <dbReference type="ARBA" id="ARBA00022833"/>
    </source>
</evidence>
<dbReference type="PANTHER" id="PTHR33337">
    <property type="entry name" value="GFA DOMAIN-CONTAINING PROTEIN"/>
    <property type="match status" value="1"/>
</dbReference>
<dbReference type="OrthoDB" id="9807246at2"/>
<gene>
    <name evidence="6" type="ORF">BCF46_1105</name>
</gene>
<dbReference type="PROSITE" id="PS51891">
    <property type="entry name" value="CENP_V_GFA"/>
    <property type="match status" value="1"/>
</dbReference>
<comment type="caution">
    <text evidence="6">The sequence shown here is derived from an EMBL/GenBank/DDBJ whole genome shotgun (WGS) entry which is preliminary data.</text>
</comment>
<evidence type="ECO:0000256" key="2">
    <source>
        <dbReference type="ARBA" id="ARBA00022723"/>
    </source>
</evidence>
<dbReference type="Gene3D" id="3.90.1590.10">
    <property type="entry name" value="glutathione-dependent formaldehyde- activating enzyme (gfa)"/>
    <property type="match status" value="1"/>
</dbReference>
<dbReference type="SUPFAM" id="SSF51316">
    <property type="entry name" value="Mss4-like"/>
    <property type="match status" value="1"/>
</dbReference>
<dbReference type="Proteomes" id="UP000269157">
    <property type="component" value="Unassembled WGS sequence"/>
</dbReference>
<dbReference type="InterPro" id="IPR011057">
    <property type="entry name" value="Mss4-like_sf"/>
</dbReference>
<dbReference type="AlphaFoldDB" id="A0A497X3X5"/>
<evidence type="ECO:0000313" key="7">
    <source>
        <dbReference type="Proteomes" id="UP000269157"/>
    </source>
</evidence>
<evidence type="ECO:0000256" key="4">
    <source>
        <dbReference type="ARBA" id="ARBA00023239"/>
    </source>
</evidence>
<organism evidence="6 7">
    <name type="scientific">Litoreibacter meonggei</name>
    <dbReference type="NCBI Taxonomy" id="1049199"/>
    <lineage>
        <taxon>Bacteria</taxon>
        <taxon>Pseudomonadati</taxon>
        <taxon>Pseudomonadota</taxon>
        <taxon>Alphaproteobacteria</taxon>
        <taxon>Rhodobacterales</taxon>
        <taxon>Roseobacteraceae</taxon>
        <taxon>Litoreibacter</taxon>
    </lineage>
</organism>
<protein>
    <recommendedName>
        <fullName evidence="5">CENP-V/GFA domain-containing protein</fullName>
    </recommendedName>
</protein>
<name>A0A497X3X5_9RHOB</name>
<keyword evidence="3" id="KW-0862">Zinc</keyword>
<reference evidence="6 7" key="1">
    <citation type="submission" date="2018-10" db="EMBL/GenBank/DDBJ databases">
        <title>Genomic Encyclopedia of Archaeal and Bacterial Type Strains, Phase II (KMG-II): from individual species to whole genera.</title>
        <authorList>
            <person name="Goeker M."/>
        </authorList>
    </citation>
    <scope>NUCLEOTIDE SEQUENCE [LARGE SCALE GENOMIC DNA]</scope>
    <source>
        <strain evidence="6 7">DSM 29466</strain>
    </source>
</reference>
<accession>A0A497X3X5</accession>
<comment type="similarity">
    <text evidence="1">Belongs to the Gfa family.</text>
</comment>
<dbReference type="RefSeq" id="WP_121022552.1">
    <property type="nucleotide sequence ID" value="NZ_RCCE01000002.1"/>
</dbReference>
<feature type="domain" description="CENP-V/GFA" evidence="5">
    <location>
        <begin position="2"/>
        <end position="135"/>
    </location>
</feature>
<keyword evidence="7" id="KW-1185">Reference proteome</keyword>
<dbReference type="GO" id="GO:0016846">
    <property type="term" value="F:carbon-sulfur lyase activity"/>
    <property type="evidence" value="ECO:0007669"/>
    <property type="project" value="InterPro"/>
</dbReference>
<evidence type="ECO:0000313" key="6">
    <source>
        <dbReference type="EMBL" id="RLJ58964.1"/>
    </source>
</evidence>
<dbReference type="GO" id="GO:0046872">
    <property type="term" value="F:metal ion binding"/>
    <property type="evidence" value="ECO:0007669"/>
    <property type="project" value="UniProtKB-KW"/>
</dbReference>
<dbReference type="PANTHER" id="PTHR33337:SF40">
    <property type="entry name" value="CENP-V_GFA DOMAIN-CONTAINING PROTEIN-RELATED"/>
    <property type="match status" value="1"/>
</dbReference>
<dbReference type="EMBL" id="RCCE01000002">
    <property type="protein sequence ID" value="RLJ58964.1"/>
    <property type="molecule type" value="Genomic_DNA"/>
</dbReference>
<evidence type="ECO:0000259" key="5">
    <source>
        <dbReference type="PROSITE" id="PS51891"/>
    </source>
</evidence>
<evidence type="ECO:0000256" key="1">
    <source>
        <dbReference type="ARBA" id="ARBA00005495"/>
    </source>
</evidence>
<keyword evidence="2" id="KW-0479">Metal-binding</keyword>
<dbReference type="Pfam" id="PF04828">
    <property type="entry name" value="GFA"/>
    <property type="match status" value="1"/>
</dbReference>
<sequence length="176" mass="20098">MQSGQCLCGALKFQVTSEPKDIINCHCNFCQRATGSAYLVETIFDEANFDQVRGKPEVYQHQSAGSGKIIYIHFCRKCGTKTHMLFERFPDIVGVFSGTFEETDWFQRTAENSLHFFLSSAPKGTVLPAGFEVFDGHYWLSEGVSDKPQVFDEPTIVTDEIRRDSRDRLRQHEEQT</sequence>
<dbReference type="InterPro" id="IPR006913">
    <property type="entry name" value="CENP-V/GFA"/>
</dbReference>
<keyword evidence="4" id="KW-0456">Lyase</keyword>
<proteinExistence type="inferred from homology"/>